<accession>A0A6V8M056</accession>
<evidence type="ECO:0000259" key="4">
    <source>
        <dbReference type="Pfam" id="PF00370"/>
    </source>
</evidence>
<dbReference type="CDD" id="cd07770">
    <property type="entry name" value="ASKHA_NBD_FGGY_GntK"/>
    <property type="match status" value="1"/>
</dbReference>
<comment type="caution">
    <text evidence="6">The sequence shown here is derived from an EMBL/GenBank/DDBJ whole genome shotgun (WGS) entry which is preliminary data.</text>
</comment>
<dbReference type="InterPro" id="IPR000577">
    <property type="entry name" value="Carb_kinase_FGGY"/>
</dbReference>
<dbReference type="EMBL" id="BLTE01000024">
    <property type="protein sequence ID" value="GFK95848.1"/>
    <property type="molecule type" value="Genomic_DNA"/>
</dbReference>
<dbReference type="Proteomes" id="UP000494245">
    <property type="component" value="Unassembled WGS sequence"/>
</dbReference>
<keyword evidence="2 6" id="KW-0808">Transferase</keyword>
<dbReference type="InterPro" id="IPR018484">
    <property type="entry name" value="FGGY_N"/>
</dbReference>
<proteinExistence type="inferred from homology"/>
<reference evidence="6 7" key="1">
    <citation type="submission" date="2020-04" db="EMBL/GenBank/DDBJ databases">
        <authorList>
            <consortium name="Desulfovibrio sp. FSS-1 genome sequencing consortium"/>
            <person name="Shimoshige H."/>
            <person name="Kobayashi H."/>
            <person name="Maekawa T."/>
        </authorList>
    </citation>
    <scope>NUCLEOTIDE SEQUENCE [LARGE SCALE GENOMIC DNA]</scope>
    <source>
        <strain evidence="6 7">SIID29052-01</strain>
    </source>
</reference>
<dbReference type="PANTHER" id="PTHR43095:SF2">
    <property type="entry name" value="GLUCONOKINASE"/>
    <property type="match status" value="1"/>
</dbReference>
<evidence type="ECO:0000256" key="3">
    <source>
        <dbReference type="ARBA" id="ARBA00022777"/>
    </source>
</evidence>
<dbReference type="SUPFAM" id="SSF53067">
    <property type="entry name" value="Actin-like ATPase domain"/>
    <property type="match status" value="2"/>
</dbReference>
<dbReference type="AlphaFoldDB" id="A0A6V8M056"/>
<dbReference type="PANTHER" id="PTHR43095">
    <property type="entry name" value="SUGAR KINASE"/>
    <property type="match status" value="1"/>
</dbReference>
<evidence type="ECO:0000259" key="5">
    <source>
        <dbReference type="Pfam" id="PF02782"/>
    </source>
</evidence>
<keyword evidence="7" id="KW-1185">Reference proteome</keyword>
<name>A0A6V8M056_9BACT</name>
<dbReference type="Gene3D" id="3.30.420.40">
    <property type="match status" value="2"/>
</dbReference>
<dbReference type="GO" id="GO:0005975">
    <property type="term" value="P:carbohydrate metabolic process"/>
    <property type="evidence" value="ECO:0007669"/>
    <property type="project" value="InterPro"/>
</dbReference>
<dbReference type="PIRSF" id="PIRSF000538">
    <property type="entry name" value="GlpK"/>
    <property type="match status" value="1"/>
</dbReference>
<reference evidence="6 7" key="2">
    <citation type="submission" date="2020-05" db="EMBL/GenBank/DDBJ databases">
        <title>Draft genome sequence of Desulfovibrio sp. strainFSS-1.</title>
        <authorList>
            <person name="Shimoshige H."/>
            <person name="Kobayashi H."/>
            <person name="Maekawa T."/>
        </authorList>
    </citation>
    <scope>NUCLEOTIDE SEQUENCE [LARGE SCALE GENOMIC DNA]</scope>
    <source>
        <strain evidence="6 7">SIID29052-01</strain>
    </source>
</reference>
<dbReference type="Pfam" id="PF02782">
    <property type="entry name" value="FGGY_C"/>
    <property type="match status" value="1"/>
</dbReference>
<evidence type="ECO:0000313" key="7">
    <source>
        <dbReference type="Proteomes" id="UP000494245"/>
    </source>
</evidence>
<dbReference type="RefSeq" id="WP_173086986.1">
    <property type="nucleotide sequence ID" value="NZ_BLTE01000024.1"/>
</dbReference>
<dbReference type="GO" id="GO:0004370">
    <property type="term" value="F:glycerol kinase activity"/>
    <property type="evidence" value="ECO:0007669"/>
    <property type="project" value="UniProtKB-EC"/>
</dbReference>
<dbReference type="EC" id="2.7.1.30" evidence="6"/>
<evidence type="ECO:0000313" key="6">
    <source>
        <dbReference type="EMBL" id="GFK95848.1"/>
    </source>
</evidence>
<dbReference type="Pfam" id="PF00370">
    <property type="entry name" value="FGGY_N"/>
    <property type="match status" value="1"/>
</dbReference>
<feature type="domain" description="Carbohydrate kinase FGGY C-terminal" evidence="5">
    <location>
        <begin position="270"/>
        <end position="451"/>
    </location>
</feature>
<keyword evidence="3 6" id="KW-0418">Kinase</keyword>
<organism evidence="6 7">
    <name type="scientific">Fundidesulfovibrio magnetotacticus</name>
    <dbReference type="NCBI Taxonomy" id="2730080"/>
    <lineage>
        <taxon>Bacteria</taxon>
        <taxon>Pseudomonadati</taxon>
        <taxon>Thermodesulfobacteriota</taxon>
        <taxon>Desulfovibrionia</taxon>
        <taxon>Desulfovibrionales</taxon>
        <taxon>Desulfovibrionaceae</taxon>
        <taxon>Fundidesulfovibrio</taxon>
    </lineage>
</organism>
<evidence type="ECO:0000256" key="2">
    <source>
        <dbReference type="ARBA" id="ARBA00022679"/>
    </source>
</evidence>
<protein>
    <submittedName>
        <fullName evidence="6">Glycerol kinase</fullName>
        <ecNumber evidence="6">2.7.1.30</ecNumber>
    </submittedName>
</protein>
<sequence length="499" mass="53143">MESIPPSKAAAPLVLALDVGSTTTRAGVFDAGGRLVEGLAAAAPTVLRGDPDGQNTADPDALLDGLFSCIDRVLADAGDMARSIKAVGGCSFVSNLMAVDRDARPMTRLSTYADLSSAGEAEFLRRELDEERFRQRTGCRFHPSYAAPRLLHLKRHRPEVFRSAARFVTLGEYLELTLFGKARASFSAASWSGLLDSRELRWDEELLGRLELTPSLFSPLADLDEPCTGLADGWHTRWPALANIPWFPLMGDGAAANVGTGCASPERVAVTLGTTSAVRAVTPGAPGMLPKALWRYRLDRERSLPGGALTEGGSLPAWMREVLRLGAPEDVEREVASMKPCSHGLTVLPLMAGERAPGWSGKANGAVLGMTLATRPVEIFRAGLESVAQRLYMVLEELAAVLPGRFTVVAGGGALRASSAWRRILTDAVGREVLFPDVEEPSMRGAALMALEALGVVRDVADLPVPEGTALAPDAGAHALHLEAVERQRALYAQVIANA</sequence>
<dbReference type="InterPro" id="IPR018485">
    <property type="entry name" value="FGGY_C"/>
</dbReference>
<comment type="similarity">
    <text evidence="1">Belongs to the FGGY kinase family.</text>
</comment>
<feature type="domain" description="Carbohydrate kinase FGGY N-terminal" evidence="4">
    <location>
        <begin position="14"/>
        <end position="259"/>
    </location>
</feature>
<evidence type="ECO:0000256" key="1">
    <source>
        <dbReference type="ARBA" id="ARBA00009156"/>
    </source>
</evidence>
<dbReference type="InterPro" id="IPR050406">
    <property type="entry name" value="FGGY_Carb_Kinase"/>
</dbReference>
<gene>
    <name evidence="6" type="primary">glpK_2</name>
    <name evidence="6" type="ORF">NNJEOMEG_03720</name>
</gene>
<dbReference type="InterPro" id="IPR043129">
    <property type="entry name" value="ATPase_NBD"/>
</dbReference>